<dbReference type="RefSeq" id="XP_015657027.1">
    <property type="nucleotide sequence ID" value="XM_015804453.1"/>
</dbReference>
<evidence type="ECO:0000256" key="5">
    <source>
        <dbReference type="ARBA" id="ARBA00022701"/>
    </source>
</evidence>
<evidence type="ECO:0000256" key="8">
    <source>
        <dbReference type="ARBA" id="ARBA00023212"/>
    </source>
</evidence>
<dbReference type="Proteomes" id="UP000037923">
    <property type="component" value="Unassembled WGS sequence"/>
</dbReference>
<dbReference type="Gene3D" id="3.30.450.30">
    <property type="entry name" value="Dynein light chain 2a, cytoplasmic"/>
    <property type="match status" value="1"/>
</dbReference>
<evidence type="ECO:0000256" key="9">
    <source>
        <dbReference type="ARBA" id="ARBA00025362"/>
    </source>
</evidence>
<evidence type="ECO:0000313" key="13">
    <source>
        <dbReference type="Proteomes" id="UP000037923"/>
    </source>
</evidence>
<accession>A0A0N0DU91</accession>
<name>A0A0N0DU91_LEPPY</name>
<comment type="subcellular location">
    <subcellularLocation>
        <location evidence="1 10">Cytoplasm</location>
        <location evidence="1 10">Cytoskeleton</location>
    </subcellularLocation>
</comment>
<evidence type="ECO:0000256" key="1">
    <source>
        <dbReference type="ARBA" id="ARBA00004245"/>
    </source>
</evidence>
<reference evidence="12 13" key="1">
    <citation type="submission" date="2015-07" db="EMBL/GenBank/DDBJ databases">
        <title>High-quality genome of monoxenous trypanosomatid Leptomonas pyrrhocoris.</title>
        <authorList>
            <person name="Flegontov P."/>
            <person name="Butenko A."/>
            <person name="Firsov S."/>
            <person name="Vlcek C."/>
            <person name="Logacheva M.D."/>
            <person name="Field M."/>
            <person name="Filatov D."/>
            <person name="Flegontova O."/>
            <person name="Gerasimov E."/>
            <person name="Jackson A.P."/>
            <person name="Kelly S."/>
            <person name="Opperdoes F."/>
            <person name="O'Reilly A."/>
            <person name="Votypka J."/>
            <person name="Yurchenko V."/>
            <person name="Lukes J."/>
        </authorList>
    </citation>
    <scope>NUCLEOTIDE SEQUENCE [LARGE SCALE GENOMIC DNA]</scope>
    <source>
        <strain evidence="12">H10</strain>
    </source>
</reference>
<dbReference type="OMA" id="NNSTIEY"/>
<comment type="function">
    <text evidence="9">Acts as one of several non-catalytic accessory components of the cytoplasmic dynein 1 complex that are thought to be involved in linking dynein to cargos and to adapter proteins that regulate dynein function. Cytoplasmic dynein 1 acts as a motor for the intracellular retrograde motility of vesicles and organelles along microtubules.</text>
</comment>
<evidence type="ECO:0000256" key="4">
    <source>
        <dbReference type="ARBA" id="ARBA00022490"/>
    </source>
</evidence>
<keyword evidence="6 10" id="KW-0243">Dynein</keyword>
<keyword evidence="8 10" id="KW-0206">Cytoskeleton</keyword>
<dbReference type="FunFam" id="3.30.450.30:FF:000009">
    <property type="entry name" value="Dynein light chain roadblock"/>
    <property type="match status" value="1"/>
</dbReference>
<dbReference type="PIRSF" id="PIRSF009998">
    <property type="entry name" value="DLC7"/>
    <property type="match status" value="1"/>
</dbReference>
<dbReference type="GO" id="GO:0005874">
    <property type="term" value="C:microtubule"/>
    <property type="evidence" value="ECO:0007669"/>
    <property type="project" value="UniProtKB-UniRule"/>
</dbReference>
<dbReference type="InterPro" id="IPR016561">
    <property type="entry name" value="DYNLRB1/2"/>
</dbReference>
<keyword evidence="4 10" id="KW-0963">Cytoplasm</keyword>
<feature type="domain" description="Roadblock/LAMTOR2" evidence="11">
    <location>
        <begin position="10"/>
        <end position="101"/>
    </location>
</feature>
<protein>
    <recommendedName>
        <fullName evidence="10">Dynein light chain roadblock</fullName>
    </recommendedName>
</protein>
<dbReference type="InterPro" id="IPR004942">
    <property type="entry name" value="Roadblock/LAMTOR2_dom"/>
</dbReference>
<evidence type="ECO:0000256" key="2">
    <source>
        <dbReference type="ARBA" id="ARBA00007191"/>
    </source>
</evidence>
<dbReference type="Pfam" id="PF03259">
    <property type="entry name" value="Robl_LC7"/>
    <property type="match status" value="1"/>
</dbReference>
<evidence type="ECO:0000259" key="11">
    <source>
        <dbReference type="SMART" id="SM00960"/>
    </source>
</evidence>
<proteinExistence type="inferred from homology"/>
<gene>
    <name evidence="12" type="ORF">ABB37_06188</name>
</gene>
<dbReference type="SUPFAM" id="SSF103196">
    <property type="entry name" value="Roadblock/LC7 domain"/>
    <property type="match status" value="1"/>
</dbReference>
<dbReference type="GeneID" id="26906477"/>
<evidence type="ECO:0000256" key="3">
    <source>
        <dbReference type="ARBA" id="ARBA00022448"/>
    </source>
</evidence>
<keyword evidence="7 10" id="KW-0505">Motor protein</keyword>
<evidence type="ECO:0000256" key="7">
    <source>
        <dbReference type="ARBA" id="ARBA00023175"/>
    </source>
</evidence>
<dbReference type="GO" id="GO:0005737">
    <property type="term" value="C:cytoplasm"/>
    <property type="evidence" value="ECO:0007669"/>
    <property type="project" value="UniProtKB-UniRule"/>
</dbReference>
<dbReference type="GO" id="GO:0045505">
    <property type="term" value="F:dynein intermediate chain binding"/>
    <property type="evidence" value="ECO:0007669"/>
    <property type="project" value="UniProtKB-UniRule"/>
</dbReference>
<dbReference type="GO" id="GO:0005868">
    <property type="term" value="C:cytoplasmic dynein complex"/>
    <property type="evidence" value="ECO:0007669"/>
    <property type="project" value="UniProtKB-UniRule"/>
</dbReference>
<dbReference type="VEuPathDB" id="TriTrypDB:LpyrH10_13_1330"/>
<keyword evidence="3 10" id="KW-0813">Transport</keyword>
<evidence type="ECO:0000313" key="12">
    <source>
        <dbReference type="EMBL" id="KPA78588.1"/>
    </source>
</evidence>
<keyword evidence="13" id="KW-1185">Reference proteome</keyword>
<dbReference type="OrthoDB" id="9985637at2759"/>
<sequence length="112" mass="12548">MAAVGTGPDIEELVKRITSHRGVRGFLILNNEGIAIRHSFTEASRELAVQYAALFQSLAMKAKSVLQEIDSNNELQLIRLRSKKDEIIVAPDSKYMLIIIQDAELDKPEVKK</sequence>
<evidence type="ECO:0000256" key="6">
    <source>
        <dbReference type="ARBA" id="ARBA00023017"/>
    </source>
</evidence>
<evidence type="ECO:0000256" key="10">
    <source>
        <dbReference type="PIRNR" id="PIRNR009998"/>
    </source>
</evidence>
<dbReference type="PANTHER" id="PTHR10779">
    <property type="entry name" value="DYNEIN LIGHT CHAIN ROADBLOCK"/>
    <property type="match status" value="1"/>
</dbReference>
<dbReference type="EMBL" id="LGTL01000013">
    <property type="protein sequence ID" value="KPA78588.1"/>
    <property type="molecule type" value="Genomic_DNA"/>
</dbReference>
<organism evidence="12 13">
    <name type="scientific">Leptomonas pyrrhocoris</name>
    <name type="common">Firebug parasite</name>
    <dbReference type="NCBI Taxonomy" id="157538"/>
    <lineage>
        <taxon>Eukaryota</taxon>
        <taxon>Discoba</taxon>
        <taxon>Euglenozoa</taxon>
        <taxon>Kinetoplastea</taxon>
        <taxon>Metakinetoplastina</taxon>
        <taxon>Trypanosomatida</taxon>
        <taxon>Trypanosomatidae</taxon>
        <taxon>Leishmaniinae</taxon>
        <taxon>Leptomonas</taxon>
    </lineage>
</organism>
<dbReference type="AlphaFoldDB" id="A0A0N0DU91"/>
<dbReference type="GO" id="GO:0007018">
    <property type="term" value="P:microtubule-based movement"/>
    <property type="evidence" value="ECO:0007669"/>
    <property type="project" value="UniProtKB-UniRule"/>
</dbReference>
<comment type="caution">
    <text evidence="12">The sequence shown here is derived from an EMBL/GenBank/DDBJ whole genome shotgun (WGS) entry which is preliminary data.</text>
</comment>
<dbReference type="SMART" id="SM00960">
    <property type="entry name" value="Robl_LC7"/>
    <property type="match status" value="1"/>
</dbReference>
<comment type="similarity">
    <text evidence="2 10">Belongs to the GAMAD family.</text>
</comment>
<keyword evidence="5 10" id="KW-0493">Microtubule</keyword>